<feature type="compositionally biased region" description="Basic residues" evidence="8">
    <location>
        <begin position="430"/>
        <end position="439"/>
    </location>
</feature>
<feature type="region of interest" description="Disordered" evidence="8">
    <location>
        <begin position="96"/>
        <end position="269"/>
    </location>
</feature>
<feature type="compositionally biased region" description="Low complexity" evidence="8">
    <location>
        <begin position="157"/>
        <end position="168"/>
    </location>
</feature>
<dbReference type="GO" id="GO:0007059">
    <property type="term" value="P:chromosome segregation"/>
    <property type="evidence" value="ECO:0007669"/>
    <property type="project" value="UniProtKB-KW"/>
</dbReference>
<feature type="compositionally biased region" description="Pro residues" evidence="8">
    <location>
        <begin position="169"/>
        <end position="185"/>
    </location>
</feature>
<keyword evidence="6" id="KW-0539">Nucleus</keyword>
<evidence type="ECO:0000256" key="8">
    <source>
        <dbReference type="SAM" id="MobiDB-lite"/>
    </source>
</evidence>
<feature type="compositionally biased region" description="Polar residues" evidence="8">
    <location>
        <begin position="348"/>
        <end position="357"/>
    </location>
</feature>
<gene>
    <name evidence="9" type="ORF">N7456_004298</name>
</gene>
<reference evidence="9" key="1">
    <citation type="submission" date="2022-11" db="EMBL/GenBank/DDBJ databases">
        <authorList>
            <person name="Petersen C."/>
        </authorList>
    </citation>
    <scope>NUCLEOTIDE SEQUENCE</scope>
    <source>
        <strain evidence="9">IBT 30069</strain>
    </source>
</reference>
<evidence type="ECO:0000256" key="7">
    <source>
        <dbReference type="ARBA" id="ARBA00023306"/>
    </source>
</evidence>
<organism evidence="9 10">
    <name type="scientific">Penicillium angulare</name>
    <dbReference type="NCBI Taxonomy" id="116970"/>
    <lineage>
        <taxon>Eukaryota</taxon>
        <taxon>Fungi</taxon>
        <taxon>Dikarya</taxon>
        <taxon>Ascomycota</taxon>
        <taxon>Pezizomycotina</taxon>
        <taxon>Eurotiomycetes</taxon>
        <taxon>Eurotiomycetidae</taxon>
        <taxon>Eurotiales</taxon>
        <taxon>Aspergillaceae</taxon>
        <taxon>Penicillium</taxon>
    </lineage>
</organism>
<dbReference type="EMBL" id="JAPQKH010000003">
    <property type="protein sequence ID" value="KAJ5107623.1"/>
    <property type="molecule type" value="Genomic_DNA"/>
</dbReference>
<dbReference type="PANTHER" id="PTHR21394">
    <property type="entry name" value="MAU2 CHROMATID COHESION FACTOR HOMOLOG"/>
    <property type="match status" value="1"/>
</dbReference>
<sequence length="1067" mass="117672">MSFPPPNSGQYPPYIPHPQYQPGRVPQHQLVYNNVAAPAPPPPYHNGYGKPPAYSPGMMPYPSAYNQYLQQHQQHAIQQPMQQPQLQQSPLILPQHQLPHHPQQPIGQSHPPHQQQQSPRPQQHRQSPLLPRPPHQSPIIAHEQHQSPRPRPPPQPQSLIQPQHQSPRIPQPQHPSPIIPKPQPQQSPRQRPSQSPVQVPQPQQILPHKSPIQPSPPVQHPPLAPAASVAPVAPVAPVVSTPPVPPAQPAQALPPLQPPPLPSMLSEELQHQFVNPANLFVEPPLPTAPRSRYIPPPEYVDPSALSTSSTNDLPPISLPATSLSALPSIAPAQAAPPETSQPPPALIQGQSSFQIQQPEPVKVEQRPPPQPSPKVKAEKRPSVAPKPVSTPKKPAPSEPVPDKTTPQPVKAIPQVMVPAPSPDFQGKVQKQQHPKKPQQKKQSLPQPSDKIAKSNKPPVDYQVLLLSLADEYLNAAHMHGTRTALLSNQSDVEDYYKLVATGLGCLEANWRLQPRKEALVRLRYARTLFEETDNDIEAETALSKGIDLCERNRMLDLKYSMQHLLARMLHKNNPKASLKAVDGMIQDVEAYRHAAWEYAFRFLRVSLSMSSSSHQDSVQALQHLNKISTMASRNGDKAVSAMAAVIEALAHLQHGASSDSIEQAQRAVAVARSHQLNDELRHIPQLVTLVQMTDICCSLLEYDINQSSQKLKVMQALVDETLNDTNWRSDGSFSIPLNGKSAGPSSIDTGDILQVQNGTLLLSFNWLPQHDLYALSYFLSSITLSAKNSFDGRKAEKYLDEGLRMIQGSFTAPQEIPECMRVFLACSRTDWEMANQSLKDLRLVVQEIGSDVPSSVECLMEYAAGTIAQATGDLNAALSIFQSPLLSLSPSASRTTRNDPCRDTCILALLNTVLIIRDSAHPSHSHLSNAMATLDSFCSHSQNKYIQAAYHLVCATVHTDSTIQTKQYLQQALQSATAISNSQITCMTLTFMSWRYFRGVVGEQAEKSARAGRAMAKRANDRLWASVTDEMLADTLERQGKSDEARGVREEGQRLIMSLPPGLKRSI</sequence>
<evidence type="ECO:0000256" key="5">
    <source>
        <dbReference type="ARBA" id="ARBA00022829"/>
    </source>
</evidence>
<name>A0A9W9KJF2_9EURO</name>
<evidence type="ECO:0000313" key="9">
    <source>
        <dbReference type="EMBL" id="KAJ5107623.1"/>
    </source>
</evidence>
<dbReference type="OrthoDB" id="5565328at2759"/>
<dbReference type="Proteomes" id="UP001149165">
    <property type="component" value="Unassembled WGS sequence"/>
</dbReference>
<feature type="compositionally biased region" description="Low complexity" evidence="8">
    <location>
        <begin position="96"/>
        <end position="129"/>
    </location>
</feature>
<dbReference type="GO" id="GO:0005634">
    <property type="term" value="C:nucleus"/>
    <property type="evidence" value="ECO:0007669"/>
    <property type="project" value="UniProtKB-SubCell"/>
</dbReference>
<evidence type="ECO:0000256" key="3">
    <source>
        <dbReference type="ARBA" id="ARBA00022618"/>
    </source>
</evidence>
<keyword evidence="5" id="KW-0159">Chromosome partition</keyword>
<dbReference type="GO" id="GO:0007064">
    <property type="term" value="P:mitotic sister chromatid cohesion"/>
    <property type="evidence" value="ECO:0007669"/>
    <property type="project" value="InterPro"/>
</dbReference>
<dbReference type="GO" id="GO:0051301">
    <property type="term" value="P:cell division"/>
    <property type="evidence" value="ECO:0007669"/>
    <property type="project" value="UniProtKB-KW"/>
</dbReference>
<accession>A0A9W9KJF2</accession>
<evidence type="ECO:0000256" key="6">
    <source>
        <dbReference type="ARBA" id="ARBA00023242"/>
    </source>
</evidence>
<evidence type="ECO:0000313" key="10">
    <source>
        <dbReference type="Proteomes" id="UP001149165"/>
    </source>
</evidence>
<dbReference type="AlphaFoldDB" id="A0A9W9KJF2"/>
<proteinExistence type="inferred from homology"/>
<evidence type="ECO:0008006" key="11">
    <source>
        <dbReference type="Google" id="ProtNLM"/>
    </source>
</evidence>
<reference evidence="9" key="2">
    <citation type="journal article" date="2023" name="IMA Fungus">
        <title>Comparative genomic study of the Penicillium genus elucidates a diverse pangenome and 15 lateral gene transfer events.</title>
        <authorList>
            <person name="Petersen C."/>
            <person name="Sorensen T."/>
            <person name="Nielsen M.R."/>
            <person name="Sondergaard T.E."/>
            <person name="Sorensen J.L."/>
            <person name="Fitzpatrick D.A."/>
            <person name="Frisvad J.C."/>
            <person name="Nielsen K.L."/>
        </authorList>
    </citation>
    <scope>NUCLEOTIDE SEQUENCE</scope>
    <source>
        <strain evidence="9">IBT 30069</strain>
    </source>
</reference>
<comment type="subcellular location">
    <subcellularLocation>
        <location evidence="1">Nucleus</location>
    </subcellularLocation>
</comment>
<comment type="caution">
    <text evidence="9">The sequence shown here is derived from an EMBL/GenBank/DDBJ whole genome shotgun (WGS) entry which is preliminary data.</text>
</comment>
<keyword evidence="10" id="KW-1185">Reference proteome</keyword>
<dbReference type="Pfam" id="PF10345">
    <property type="entry name" value="Cohesin_load"/>
    <property type="match status" value="1"/>
</dbReference>
<keyword evidence="4" id="KW-0498">Mitosis</keyword>
<feature type="region of interest" description="Disordered" evidence="8">
    <location>
        <begin position="1"/>
        <end position="26"/>
    </location>
</feature>
<evidence type="ECO:0000256" key="2">
    <source>
        <dbReference type="ARBA" id="ARBA00008585"/>
    </source>
</evidence>
<feature type="compositionally biased region" description="Low complexity" evidence="8">
    <location>
        <begin position="225"/>
        <end position="239"/>
    </location>
</feature>
<feature type="compositionally biased region" description="Low complexity" evidence="8">
    <location>
        <begin position="186"/>
        <end position="205"/>
    </location>
</feature>
<feature type="compositionally biased region" description="Low complexity" evidence="8">
    <location>
        <begin position="313"/>
        <end position="337"/>
    </location>
</feature>
<feature type="region of interest" description="Disordered" evidence="8">
    <location>
        <begin position="285"/>
        <end position="456"/>
    </location>
</feature>
<evidence type="ECO:0000256" key="4">
    <source>
        <dbReference type="ARBA" id="ARBA00022776"/>
    </source>
</evidence>
<keyword evidence="7" id="KW-0131">Cell cycle</keyword>
<protein>
    <recommendedName>
        <fullName evidence="11">75k gamma secalin</fullName>
    </recommendedName>
</protein>
<keyword evidence="3" id="KW-0132">Cell division</keyword>
<evidence type="ECO:0000256" key="1">
    <source>
        <dbReference type="ARBA" id="ARBA00004123"/>
    </source>
</evidence>
<comment type="similarity">
    <text evidence="2">Belongs to the SCC4/mau-2 family.</text>
</comment>
<feature type="compositionally biased region" description="Pro residues" evidence="8">
    <location>
        <begin position="213"/>
        <end position="224"/>
    </location>
</feature>
<dbReference type="InterPro" id="IPR019440">
    <property type="entry name" value="MAU2"/>
</dbReference>